<dbReference type="PROSITE" id="PS51257">
    <property type="entry name" value="PROKAR_LIPOPROTEIN"/>
    <property type="match status" value="1"/>
</dbReference>
<dbReference type="Proteomes" id="UP001208131">
    <property type="component" value="Unassembled WGS sequence"/>
</dbReference>
<name>A0AAE3IG95_9FIRM</name>
<dbReference type="RefSeq" id="WP_267300224.1">
    <property type="nucleotide sequence ID" value="NZ_JAOQJZ010000001.1"/>
</dbReference>
<organism evidence="2 3">
    <name type="scientific">Hominimerdicola aceti</name>
    <dbReference type="NCBI Taxonomy" id="2981726"/>
    <lineage>
        <taxon>Bacteria</taxon>
        <taxon>Bacillati</taxon>
        <taxon>Bacillota</taxon>
        <taxon>Clostridia</taxon>
        <taxon>Eubacteriales</taxon>
        <taxon>Oscillospiraceae</taxon>
        <taxon>Hominimerdicola</taxon>
    </lineage>
</organism>
<proteinExistence type="predicted"/>
<evidence type="ECO:0008006" key="4">
    <source>
        <dbReference type="Google" id="ProtNLM"/>
    </source>
</evidence>
<evidence type="ECO:0000313" key="2">
    <source>
        <dbReference type="EMBL" id="MCU6704481.1"/>
    </source>
</evidence>
<dbReference type="AlphaFoldDB" id="A0AAE3IG95"/>
<keyword evidence="1" id="KW-0732">Signal</keyword>
<accession>A0AAE3IG95</accession>
<feature type="signal peptide" evidence="1">
    <location>
        <begin position="1"/>
        <end position="18"/>
    </location>
</feature>
<protein>
    <recommendedName>
        <fullName evidence="4">Lipoprotein</fullName>
    </recommendedName>
</protein>
<comment type="caution">
    <text evidence="2">The sequence shown here is derived from an EMBL/GenBank/DDBJ whole genome shotgun (WGS) entry which is preliminary data.</text>
</comment>
<dbReference type="EMBL" id="JAOQJZ010000001">
    <property type="protein sequence ID" value="MCU6704481.1"/>
    <property type="molecule type" value="Genomic_DNA"/>
</dbReference>
<feature type="chain" id="PRO_5042096693" description="Lipoprotein" evidence="1">
    <location>
        <begin position="19"/>
        <end position="149"/>
    </location>
</feature>
<reference evidence="2 3" key="1">
    <citation type="journal article" date="2021" name="ISME Commun">
        <title>Automated analysis of genomic sequences facilitates high-throughput and comprehensive description of bacteria.</title>
        <authorList>
            <person name="Hitch T.C.A."/>
        </authorList>
    </citation>
    <scope>NUCLEOTIDE SEQUENCE [LARGE SCALE GENOMIC DNA]</scope>
    <source>
        <strain evidence="2 3">Sanger_31</strain>
    </source>
</reference>
<evidence type="ECO:0000313" key="3">
    <source>
        <dbReference type="Proteomes" id="UP001208131"/>
    </source>
</evidence>
<evidence type="ECO:0000256" key="1">
    <source>
        <dbReference type="SAM" id="SignalP"/>
    </source>
</evidence>
<sequence>MKKIIFAALVLSMCMSFAACGSVDESSAPAAENSQTTSEAKLENVTIKMDSSKLLSGVEFTDSELLDKITEFRTKVMENAEEKEPDSKEYVVGGDWLDIKCSEGPAIYYEAGESNYVRIGAKTYYTSDDTAKEFKEYVLSFLEKGGYWG</sequence>
<gene>
    <name evidence="2" type="ORF">OCV57_00885</name>
</gene>
<keyword evidence="3" id="KW-1185">Reference proteome</keyword>